<proteinExistence type="inferred from homology"/>
<evidence type="ECO:0000256" key="7">
    <source>
        <dbReference type="SAM" id="MobiDB-lite"/>
    </source>
</evidence>
<comment type="subunit">
    <text evidence="1 6">Homodimer.</text>
</comment>
<feature type="binding site" evidence="6">
    <location>
        <position position="366"/>
    </location>
    <ligand>
        <name>alpha-maltose 1-phosphate</name>
        <dbReference type="ChEBI" id="CHEBI:63576"/>
    </ligand>
</feature>
<comment type="similarity">
    <text evidence="6">Belongs to the glycosyl hydrolase 13 family. GlgE subfamily.</text>
</comment>
<feature type="domain" description="Glycosyl hydrolase family 13 catalytic" evidence="8">
    <location>
        <begin position="248"/>
        <end position="601"/>
    </location>
</feature>
<dbReference type="PANTHER" id="PTHR47786">
    <property type="entry name" value="ALPHA-1,4-GLUCAN:MALTOSE-1-PHOSPHATE MALTOSYLTRANSFERASE"/>
    <property type="match status" value="1"/>
</dbReference>
<dbReference type="Gene3D" id="1.20.58.80">
    <property type="entry name" value="Phosphotransferase system, lactose/cellobiose-type IIA subunit"/>
    <property type="match status" value="1"/>
</dbReference>
<dbReference type="InterPro" id="IPR013780">
    <property type="entry name" value="Glyco_hydro_b"/>
</dbReference>
<sequence>MPHPPLPKPPAGSPVAVPRPPASAPAAAAQAATPTAPLEVDLDPVTTVVRGIGRIPVLKVEPVIEGGAYAAKAVVGENVPIRAKVFREGHDAVNASVILTDPRGNETRHDMTPLEPRGLDPWEAWVRPDSEGLWTFRVEGWSDPWGTWLHNAEAKLPAGVDVELVCLEGRDLLERTARAAEEAGDPVQASILRATAQLLIPERPAEDLLDVADAPGLSRAMAAYGPRELVSPTADFPLFVDRVRALYASWYEFFPRSEGARYDAATDTWASGTFETAARRLEAIADMGFNVVYLPPIHPIGHAFKKGKNNTLDAHADDPGSPWAIGNADGGHDAINPDLGDFASFDAFVAKANALGMEVALDFALQASPDHPWVQEHPEWFTTRIDGTIAYAENPPKKYQDIYPINFDNDPEGIYNEVLRILKLWIGHGVKIFRVDNPHTKPVQFWAWIFAQLRRTDPDVLFFAEAFTTPEMMHALGKVGFQSSYTYFTWRVTKEEITEYMLELSEEMADFYRPNFFVNTPDINPFHLQSGNPAIFAIRAILAATLSPAWGVYSGFELFEHEPLAAGREEYLDSEKYEFRPRDYTAEPNLNMLLGTLNAIRDRHPALQQLRQIHFHTALNDRVIAYSKSDGDDHVLCIVSLDPDNTVETEVHLDLPALGLKVGDALPVRDELTGTTFTWGARNFVRLTPSQPAHVLAVQ</sequence>
<dbReference type="Pfam" id="PF11896">
    <property type="entry name" value="GlgE_dom_N_S"/>
    <property type="match status" value="1"/>
</dbReference>
<feature type="active site" description="Proton donor" evidence="6">
    <location>
        <position position="465"/>
    </location>
</feature>
<evidence type="ECO:0000256" key="6">
    <source>
        <dbReference type="HAMAP-Rule" id="MF_02124"/>
    </source>
</evidence>
<evidence type="ECO:0000259" key="8">
    <source>
        <dbReference type="SMART" id="SM00642"/>
    </source>
</evidence>
<dbReference type="Pfam" id="PF21702">
    <property type="entry name" value="GLGE_C"/>
    <property type="match status" value="1"/>
</dbReference>
<keyword evidence="10" id="KW-1185">Reference proteome</keyword>
<name>A0A6G7YBI5_9ACTN</name>
<dbReference type="PANTHER" id="PTHR47786:SF2">
    <property type="entry name" value="GLYCOSYL HYDROLASE FAMILY 13 CATALYTIC DOMAIN-CONTAINING PROTEIN"/>
    <property type="match status" value="1"/>
</dbReference>
<feature type="binding site" evidence="6">
    <location>
        <position position="401"/>
    </location>
    <ligand>
        <name>alpha-maltose 1-phosphate</name>
        <dbReference type="ChEBI" id="CHEBI:63576"/>
    </ligand>
</feature>
<feature type="compositionally biased region" description="Pro residues" evidence="7">
    <location>
        <begin position="1"/>
        <end position="23"/>
    </location>
</feature>
<dbReference type="EMBL" id="CP049865">
    <property type="protein sequence ID" value="QIK74036.1"/>
    <property type="molecule type" value="Genomic_DNA"/>
</dbReference>
<dbReference type="SUPFAM" id="SSF51445">
    <property type="entry name" value="(Trans)glycosidases"/>
    <property type="match status" value="1"/>
</dbReference>
<dbReference type="Gene3D" id="2.60.40.1180">
    <property type="entry name" value="Golgi alpha-mannosidase II"/>
    <property type="match status" value="1"/>
</dbReference>
<organism evidence="9 10">
    <name type="scientific">Propioniciclava coleopterorum</name>
    <dbReference type="NCBI Taxonomy" id="2714937"/>
    <lineage>
        <taxon>Bacteria</taxon>
        <taxon>Bacillati</taxon>
        <taxon>Actinomycetota</taxon>
        <taxon>Actinomycetes</taxon>
        <taxon>Propionibacteriales</taxon>
        <taxon>Propionibacteriaceae</taxon>
        <taxon>Propioniciclava</taxon>
    </lineage>
</organism>
<dbReference type="KEGG" id="prv:G7070_16870"/>
<dbReference type="InterPro" id="IPR013783">
    <property type="entry name" value="Ig-like_fold"/>
</dbReference>
<dbReference type="Proteomes" id="UP000501058">
    <property type="component" value="Chromosome"/>
</dbReference>
<feature type="binding site" evidence="6">
    <location>
        <begin position="576"/>
        <end position="577"/>
    </location>
    <ligand>
        <name>alpha-maltose 1-phosphate</name>
        <dbReference type="ChEBI" id="CHEBI:63576"/>
    </ligand>
</feature>
<dbReference type="CDD" id="cd11344">
    <property type="entry name" value="AmyAc_GlgE_like"/>
    <property type="match status" value="1"/>
</dbReference>
<feature type="binding site" evidence="6">
    <location>
        <position position="306"/>
    </location>
    <ligand>
        <name>alpha-maltose 1-phosphate</name>
        <dbReference type="ChEBI" id="CHEBI:63576"/>
    </ligand>
</feature>
<evidence type="ECO:0000256" key="1">
    <source>
        <dbReference type="ARBA" id="ARBA00011738"/>
    </source>
</evidence>
<dbReference type="Gene3D" id="2.60.40.10">
    <property type="entry name" value="Immunoglobulins"/>
    <property type="match status" value="1"/>
</dbReference>
<evidence type="ECO:0000256" key="4">
    <source>
        <dbReference type="ARBA" id="ARBA00023277"/>
    </source>
</evidence>
<dbReference type="InterPro" id="IPR017853">
    <property type="entry name" value="GH"/>
</dbReference>
<dbReference type="EC" id="2.4.99.16" evidence="6"/>
<feature type="site" description="Transition state stabilizer" evidence="6">
    <location>
        <position position="522"/>
    </location>
</feature>
<evidence type="ECO:0000313" key="9">
    <source>
        <dbReference type="EMBL" id="QIK74036.1"/>
    </source>
</evidence>
<feature type="active site" description="Nucleophile" evidence="6">
    <location>
        <position position="436"/>
    </location>
</feature>
<feature type="region of interest" description="Disordered" evidence="7">
    <location>
        <begin position="1"/>
        <end position="35"/>
    </location>
</feature>
<dbReference type="HAMAP" id="MF_02124">
    <property type="entry name" value="GlgE"/>
    <property type="match status" value="1"/>
</dbReference>
<dbReference type="AlphaFoldDB" id="A0A6G7YBI5"/>
<reference evidence="9 10" key="1">
    <citation type="submission" date="2020-03" db="EMBL/GenBank/DDBJ databases">
        <title>Propioniciclava sp. nov., isolated from Hydrophilus acuminatus.</title>
        <authorList>
            <person name="Hyun D.-W."/>
            <person name="Bae J.-W."/>
        </authorList>
    </citation>
    <scope>NUCLEOTIDE SEQUENCE [LARGE SCALE GENOMIC DNA]</scope>
    <source>
        <strain evidence="9 10">HDW11</strain>
    </source>
</reference>
<feature type="binding site" evidence="6">
    <location>
        <position position="437"/>
    </location>
    <ligand>
        <name>alpha-maltose 1-phosphate</name>
        <dbReference type="ChEBI" id="CHEBI:63576"/>
    </ligand>
</feature>
<keyword evidence="3 6" id="KW-0808">Transferase</keyword>
<dbReference type="InterPro" id="IPR006047">
    <property type="entry name" value="GH13_cat_dom"/>
</dbReference>
<dbReference type="GO" id="GO:0004553">
    <property type="term" value="F:hydrolase activity, hydrolyzing O-glycosyl compounds"/>
    <property type="evidence" value="ECO:0007669"/>
    <property type="project" value="InterPro"/>
</dbReference>
<gene>
    <name evidence="6" type="primary">glgE</name>
    <name evidence="9" type="ORF">G7070_16870</name>
</gene>
<keyword evidence="4 6" id="KW-0119">Carbohydrate metabolism</keyword>
<evidence type="ECO:0000256" key="3">
    <source>
        <dbReference type="ARBA" id="ARBA00022679"/>
    </source>
</evidence>
<protein>
    <recommendedName>
        <fullName evidence="6">Alpha-1,4-glucan:maltose-1-phosphate maltosyltransferase</fullName>
        <shortName evidence="6">GMPMT</shortName>
        <ecNumber evidence="6">2.4.99.16</ecNumber>
    </recommendedName>
    <alternativeName>
        <fullName evidence="6">(1-&gt;4)-alpha-D-glucan:maltose-1-phosphate alpha-D-maltosyltransferase</fullName>
    </alternativeName>
</protein>
<evidence type="ECO:0000313" key="10">
    <source>
        <dbReference type="Proteomes" id="UP000501058"/>
    </source>
</evidence>
<comment type="catalytic activity">
    <reaction evidence="5 6">
        <text>alpha-maltose 1-phosphate + [(1-&gt;4)-alpha-D-glucosyl](n) = [(1-&gt;4)-alpha-D-glucosyl](n+2) + phosphate</text>
        <dbReference type="Rhea" id="RHEA:42692"/>
        <dbReference type="Rhea" id="RHEA-COMP:9584"/>
        <dbReference type="Rhea" id="RHEA-COMP:10183"/>
        <dbReference type="ChEBI" id="CHEBI:15444"/>
        <dbReference type="ChEBI" id="CHEBI:43474"/>
        <dbReference type="ChEBI" id="CHEBI:63576"/>
        <dbReference type="EC" id="2.4.99.16"/>
    </reaction>
</comment>
<dbReference type="InterPro" id="IPR026585">
    <property type="entry name" value="GlgE"/>
</dbReference>
<comment type="function">
    <text evidence="6">Maltosyltransferase that uses maltose 1-phosphate (M1P) as the sugar donor to elongate linear or branched alpha-(1-&gt;4)-glucans. Is involved in a branched alpha-glucan biosynthetic pathway from trehalose, together with TreS, Mak and GlgB.</text>
</comment>
<evidence type="ECO:0000256" key="2">
    <source>
        <dbReference type="ARBA" id="ARBA00022676"/>
    </source>
</evidence>
<feature type="compositionally biased region" description="Low complexity" evidence="7">
    <location>
        <begin position="24"/>
        <end position="35"/>
    </location>
</feature>
<evidence type="ECO:0000256" key="5">
    <source>
        <dbReference type="ARBA" id="ARBA00048735"/>
    </source>
</evidence>
<keyword evidence="2 6" id="KW-0328">Glycosyltransferase</keyword>
<dbReference type="InterPro" id="IPR021828">
    <property type="entry name" value="GlgE_dom_N/S"/>
</dbReference>
<accession>A0A6G7YBI5</accession>
<dbReference type="GO" id="GO:0016758">
    <property type="term" value="F:hexosyltransferase activity"/>
    <property type="evidence" value="ECO:0007669"/>
    <property type="project" value="UniProtKB-UniRule"/>
</dbReference>
<dbReference type="SMART" id="SM00642">
    <property type="entry name" value="Aamy"/>
    <property type="match status" value="1"/>
</dbReference>
<dbReference type="GO" id="GO:0030979">
    <property type="term" value="P:alpha-glucan biosynthetic process"/>
    <property type="evidence" value="ECO:0007669"/>
    <property type="project" value="UniProtKB-UniRule"/>
</dbReference>
<dbReference type="Gene3D" id="3.20.20.80">
    <property type="entry name" value="Glycosidases"/>
    <property type="match status" value="1"/>
</dbReference>
<dbReference type="InterPro" id="IPR049171">
    <property type="entry name" value="GLGE_C"/>
</dbReference>